<dbReference type="SUPFAM" id="SSF54928">
    <property type="entry name" value="RNA-binding domain, RBD"/>
    <property type="match status" value="2"/>
</dbReference>
<keyword evidence="1" id="KW-0694">RNA-binding</keyword>
<dbReference type="SMART" id="SM00360">
    <property type="entry name" value="RRM"/>
    <property type="match status" value="2"/>
</dbReference>
<feature type="domain" description="RRM" evidence="3">
    <location>
        <begin position="195"/>
        <end position="270"/>
    </location>
</feature>
<organism evidence="4 5">
    <name type="scientific">Smittium simulii</name>
    <dbReference type="NCBI Taxonomy" id="133385"/>
    <lineage>
        <taxon>Eukaryota</taxon>
        <taxon>Fungi</taxon>
        <taxon>Fungi incertae sedis</taxon>
        <taxon>Zoopagomycota</taxon>
        <taxon>Kickxellomycotina</taxon>
        <taxon>Harpellomycetes</taxon>
        <taxon>Harpellales</taxon>
        <taxon>Legeriomycetaceae</taxon>
        <taxon>Smittium</taxon>
    </lineage>
</organism>
<feature type="domain" description="RRM" evidence="3">
    <location>
        <begin position="6"/>
        <end position="82"/>
    </location>
</feature>
<dbReference type="CDD" id="cd00590">
    <property type="entry name" value="RRM_SF"/>
    <property type="match status" value="1"/>
</dbReference>
<comment type="caution">
    <text evidence="4">The sequence shown here is derived from an EMBL/GenBank/DDBJ whole genome shotgun (WGS) entry which is preliminary data.</text>
</comment>
<dbReference type="Pfam" id="PF00076">
    <property type="entry name" value="RRM_1"/>
    <property type="match status" value="2"/>
</dbReference>
<dbReference type="InterPro" id="IPR012677">
    <property type="entry name" value="Nucleotide-bd_a/b_plait_sf"/>
</dbReference>
<feature type="compositionally biased region" description="Low complexity" evidence="2">
    <location>
        <begin position="346"/>
        <end position="355"/>
    </location>
</feature>
<dbReference type="PANTHER" id="PTHR32343">
    <property type="entry name" value="SERINE/ARGININE-RICH SPLICING FACTOR"/>
    <property type="match status" value="1"/>
</dbReference>
<feature type="region of interest" description="Disordered" evidence="2">
    <location>
        <begin position="334"/>
        <end position="365"/>
    </location>
</feature>
<evidence type="ECO:0000256" key="1">
    <source>
        <dbReference type="PROSITE-ProRule" id="PRU00176"/>
    </source>
</evidence>
<dbReference type="Gene3D" id="3.30.70.330">
    <property type="match status" value="2"/>
</dbReference>
<evidence type="ECO:0000313" key="5">
    <source>
        <dbReference type="Proteomes" id="UP000245383"/>
    </source>
</evidence>
<feature type="compositionally biased region" description="Basic and acidic residues" evidence="2">
    <location>
        <begin position="356"/>
        <end position="365"/>
    </location>
</feature>
<sequence length="433" mass="47249">MSSRKNLVKVSNLPQQIDENTIKEIFSYIGQVKHVKLITTLPDIGTKEAYVNFTTLEAAELSTHLSDSELGLGKIKIILIEDKNMATSTIEKLFPSTASSSIISASYYANPQGHIGGPIAVPNTQIGSAFSMLPGYAASLMSSVANYTIPLANPSVVAKMTATPRKLEIIPDTIKSVIDSAILMHDPIKAEEIARTVYIGNISSQISDQELMDFFSCAGDVAYVKMAGDGMQPTRFAFIEFSTIAASQTAMGMSGVVLAGRPLKINFSKNAINKPPRPGVPMVTSVDYTKNLLNGQQTSSNSTAANDSANSANIEEGAMKKLRDAQNKLLMKYSSSRTGMDDQSLRSKSNSSSYSRNKERSREPDIRRRLYLSRLVTILKNRGFDTCTKAPKFRSHTIDSKEVASFIGEVNQELNVVLLKTFDTKVTPESEFL</sequence>
<protein>
    <recommendedName>
        <fullName evidence="3">RRM domain-containing protein</fullName>
    </recommendedName>
</protein>
<keyword evidence="5" id="KW-1185">Reference proteome</keyword>
<evidence type="ECO:0000256" key="2">
    <source>
        <dbReference type="SAM" id="MobiDB-lite"/>
    </source>
</evidence>
<dbReference type="EMBL" id="MBFR01000304">
    <property type="protein sequence ID" value="PVU89641.1"/>
    <property type="molecule type" value="Genomic_DNA"/>
</dbReference>
<dbReference type="InterPro" id="IPR035979">
    <property type="entry name" value="RBD_domain_sf"/>
</dbReference>
<dbReference type="PANTHER" id="PTHR32343:SF22">
    <property type="entry name" value="LD29830P"/>
    <property type="match status" value="1"/>
</dbReference>
<evidence type="ECO:0000313" key="4">
    <source>
        <dbReference type="EMBL" id="PVU89641.1"/>
    </source>
</evidence>
<dbReference type="STRING" id="133385.A0A2T9YBE1"/>
<gene>
    <name evidence="4" type="ORF">BB561_005231</name>
</gene>
<dbReference type="AlphaFoldDB" id="A0A2T9YBE1"/>
<evidence type="ECO:0000259" key="3">
    <source>
        <dbReference type="PROSITE" id="PS50102"/>
    </source>
</evidence>
<dbReference type="GO" id="GO:0003723">
    <property type="term" value="F:RNA binding"/>
    <property type="evidence" value="ECO:0007669"/>
    <property type="project" value="UniProtKB-UniRule"/>
</dbReference>
<reference evidence="4 5" key="1">
    <citation type="journal article" date="2018" name="MBio">
        <title>Comparative Genomics Reveals the Core Gene Toolbox for the Fungus-Insect Symbiosis.</title>
        <authorList>
            <person name="Wang Y."/>
            <person name="Stata M."/>
            <person name="Wang W."/>
            <person name="Stajich J.E."/>
            <person name="White M.M."/>
            <person name="Moncalvo J.M."/>
        </authorList>
    </citation>
    <scope>NUCLEOTIDE SEQUENCE [LARGE SCALE GENOMIC DNA]</scope>
    <source>
        <strain evidence="4 5">SWE-8-4</strain>
    </source>
</reference>
<accession>A0A2T9YBE1</accession>
<dbReference type="Proteomes" id="UP000245383">
    <property type="component" value="Unassembled WGS sequence"/>
</dbReference>
<dbReference type="OrthoDB" id="4726at2759"/>
<dbReference type="InterPro" id="IPR000504">
    <property type="entry name" value="RRM_dom"/>
</dbReference>
<dbReference type="PROSITE" id="PS50102">
    <property type="entry name" value="RRM"/>
    <property type="match status" value="2"/>
</dbReference>
<name>A0A2T9YBE1_9FUNG</name>
<proteinExistence type="predicted"/>